<proteinExistence type="predicted"/>
<dbReference type="EMBL" id="GG658170">
    <property type="protein sequence ID" value="EEO30093.1"/>
    <property type="molecule type" value="Genomic_DNA"/>
</dbReference>
<reference evidence="1 2" key="1">
    <citation type="submission" date="2009-02" db="EMBL/GenBank/DDBJ databases">
        <title>The Genome Sequence of Oxalobacter formigenes OXCC13.</title>
        <authorList>
            <consortium name="The Broad Institute Genome Sequencing Platform"/>
            <person name="Ward D."/>
            <person name="Young S.K."/>
            <person name="Kodira C.D."/>
            <person name="Zeng Q."/>
            <person name="Koehrsen M."/>
            <person name="Alvarado L."/>
            <person name="Berlin A."/>
            <person name="Borenstein D."/>
            <person name="Chen Z."/>
            <person name="Engels R."/>
            <person name="Freedman E."/>
            <person name="Gellesch M."/>
            <person name="Goldberg J."/>
            <person name="Griggs A."/>
            <person name="Gujja S."/>
            <person name="Heiman D."/>
            <person name="Hepburn T."/>
            <person name="Howarth C."/>
            <person name="Jen D."/>
            <person name="Larson L."/>
            <person name="Lewis B."/>
            <person name="Mehta T."/>
            <person name="Park D."/>
            <person name="Pearson M."/>
            <person name="Roberts A."/>
            <person name="Saif S."/>
            <person name="Shea T."/>
            <person name="Shenoy N."/>
            <person name="Sisk P."/>
            <person name="Stolte C."/>
            <person name="Sykes S."/>
            <person name="Walk T."/>
            <person name="White J."/>
            <person name="Yandava C."/>
            <person name="Allison M.J."/>
            <person name="Lander E."/>
            <person name="Nusbaum C."/>
            <person name="Galagan J."/>
            <person name="Birren B."/>
        </authorList>
    </citation>
    <scope>NUCLEOTIDE SEQUENCE [LARGE SCALE GENOMIC DNA]</scope>
    <source>
        <strain evidence="1 2">OXCC13</strain>
    </source>
</reference>
<dbReference type="HOGENOM" id="CLU_2602655_0_0_4"/>
<evidence type="ECO:0000313" key="1">
    <source>
        <dbReference type="EMBL" id="EEO30093.1"/>
    </source>
</evidence>
<dbReference type="AlphaFoldDB" id="C3XA68"/>
<protein>
    <submittedName>
        <fullName evidence="1">Uncharacterized protein</fullName>
    </submittedName>
</protein>
<gene>
    <name evidence="1" type="ORF">OFBG_01122</name>
</gene>
<evidence type="ECO:0000313" key="2">
    <source>
        <dbReference type="Proteomes" id="UP000005089"/>
    </source>
</evidence>
<dbReference type="Proteomes" id="UP000005089">
    <property type="component" value="Unassembled WGS sequence"/>
</dbReference>
<keyword evidence="2" id="KW-1185">Reference proteome</keyword>
<name>C3XA68_OXAFO</name>
<accession>C3XA68</accession>
<organism evidence="1 2">
    <name type="scientific">Oxalobacter formigenes OXCC13</name>
    <dbReference type="NCBI Taxonomy" id="556269"/>
    <lineage>
        <taxon>Bacteria</taxon>
        <taxon>Pseudomonadati</taxon>
        <taxon>Pseudomonadota</taxon>
        <taxon>Betaproteobacteria</taxon>
        <taxon>Burkholderiales</taxon>
        <taxon>Oxalobacteraceae</taxon>
        <taxon>Oxalobacter</taxon>
    </lineage>
</organism>
<sequence>MSSLMVFPMCPKQDYTDFFQKLPTIIFASGKIFHRLLLPKNAKLTPFPPVFSQNRLNRSSLLQIRKGSASNGCKNTASI</sequence>